<dbReference type="Pfam" id="PF01494">
    <property type="entry name" value="FAD_binding_3"/>
    <property type="match status" value="1"/>
</dbReference>
<sequence>MADPSNSPHVLIIGAGLAGLALAQALRARNYTFQVFDRDVSEVTRTQGWCITLHGDLLDSFARYFPSDMPDIDAVDHLYETGIVTSSAVYHASKNHLKELVRFGPRLGHRQIRANRGKLRNWLMTNVSIEWGKKFVRYEEDASGVTAFFEDGSQFHGDIIIGADGIHSRVRAQLLPEVHPSFLPMGAFCGELEAPKEQYERWMKLGTSWASAFSDDLRVTYLVSSIAEDREKAKLYWLFGWQDEDALKEDFWTSNASREEMHQFMLSKLSKLHPQIVEPFQATPVEGMVLPPLRLCDMLPPILPPGPISLIGDAVHSMTPFRGQGGNVAMADGISLARLLHEREADQSLSDVLRLYEEEMRPRATAAVLESRGGAYEANARNKTKPTAS</sequence>
<evidence type="ECO:0000313" key="8">
    <source>
        <dbReference type="Proteomes" id="UP000244855"/>
    </source>
</evidence>
<evidence type="ECO:0000256" key="3">
    <source>
        <dbReference type="ARBA" id="ARBA00022827"/>
    </source>
</evidence>
<dbReference type="Gene3D" id="3.50.50.60">
    <property type="entry name" value="FAD/NAD(P)-binding domain"/>
    <property type="match status" value="1"/>
</dbReference>
<keyword evidence="2" id="KW-0285">Flavoprotein</keyword>
<dbReference type="SUPFAM" id="SSF51905">
    <property type="entry name" value="FAD/NAD(P)-binding domain"/>
    <property type="match status" value="1"/>
</dbReference>
<dbReference type="AlphaFoldDB" id="A0A2V1DUU4"/>
<organism evidence="7 8">
    <name type="scientific">Periconia macrospinosa</name>
    <dbReference type="NCBI Taxonomy" id="97972"/>
    <lineage>
        <taxon>Eukaryota</taxon>
        <taxon>Fungi</taxon>
        <taxon>Dikarya</taxon>
        <taxon>Ascomycota</taxon>
        <taxon>Pezizomycotina</taxon>
        <taxon>Dothideomycetes</taxon>
        <taxon>Pleosporomycetidae</taxon>
        <taxon>Pleosporales</taxon>
        <taxon>Massarineae</taxon>
        <taxon>Periconiaceae</taxon>
        <taxon>Periconia</taxon>
    </lineage>
</organism>
<evidence type="ECO:0000256" key="2">
    <source>
        <dbReference type="ARBA" id="ARBA00022630"/>
    </source>
</evidence>
<dbReference type="STRING" id="97972.A0A2V1DUU4"/>
<reference evidence="7 8" key="1">
    <citation type="journal article" date="2018" name="Sci. Rep.">
        <title>Comparative genomics provides insights into the lifestyle and reveals functional heterogeneity of dark septate endophytic fungi.</title>
        <authorList>
            <person name="Knapp D.G."/>
            <person name="Nemeth J.B."/>
            <person name="Barry K."/>
            <person name="Hainaut M."/>
            <person name="Henrissat B."/>
            <person name="Johnson J."/>
            <person name="Kuo A."/>
            <person name="Lim J.H.P."/>
            <person name="Lipzen A."/>
            <person name="Nolan M."/>
            <person name="Ohm R.A."/>
            <person name="Tamas L."/>
            <person name="Grigoriev I.V."/>
            <person name="Spatafora J.W."/>
            <person name="Nagy L.G."/>
            <person name="Kovacs G.M."/>
        </authorList>
    </citation>
    <scope>NUCLEOTIDE SEQUENCE [LARGE SCALE GENOMIC DNA]</scope>
    <source>
        <strain evidence="7 8">DSE2036</strain>
    </source>
</reference>
<keyword evidence="3" id="KW-0274">FAD</keyword>
<feature type="domain" description="FAD-binding" evidence="6">
    <location>
        <begin position="126"/>
        <end position="368"/>
    </location>
</feature>
<evidence type="ECO:0000256" key="5">
    <source>
        <dbReference type="ARBA" id="ARBA00023033"/>
    </source>
</evidence>
<evidence type="ECO:0000256" key="1">
    <source>
        <dbReference type="ARBA" id="ARBA00001974"/>
    </source>
</evidence>
<evidence type="ECO:0000313" key="7">
    <source>
        <dbReference type="EMBL" id="PVI02103.1"/>
    </source>
</evidence>
<dbReference type="PANTHER" id="PTHR47178">
    <property type="entry name" value="MONOOXYGENASE, FAD-BINDING"/>
    <property type="match status" value="1"/>
</dbReference>
<gene>
    <name evidence="7" type="ORF">DM02DRAFT_653857</name>
</gene>
<dbReference type="GO" id="GO:0071949">
    <property type="term" value="F:FAD binding"/>
    <property type="evidence" value="ECO:0007669"/>
    <property type="project" value="InterPro"/>
</dbReference>
<comment type="cofactor">
    <cofactor evidence="1">
        <name>FAD</name>
        <dbReference type="ChEBI" id="CHEBI:57692"/>
    </cofactor>
</comment>
<dbReference type="Proteomes" id="UP000244855">
    <property type="component" value="Unassembled WGS sequence"/>
</dbReference>
<proteinExistence type="predicted"/>
<dbReference type="EMBL" id="KZ805347">
    <property type="protein sequence ID" value="PVI02103.1"/>
    <property type="molecule type" value="Genomic_DNA"/>
</dbReference>
<name>A0A2V1DUU4_9PLEO</name>
<evidence type="ECO:0000256" key="4">
    <source>
        <dbReference type="ARBA" id="ARBA00023002"/>
    </source>
</evidence>
<dbReference type="Pfam" id="PF13450">
    <property type="entry name" value="NAD_binding_8"/>
    <property type="match status" value="1"/>
</dbReference>
<protein>
    <submittedName>
        <fullName evidence="7">Monooxygenase FAD-binding protein-like protein</fullName>
    </submittedName>
</protein>
<dbReference type="InterPro" id="IPR002938">
    <property type="entry name" value="FAD-bd"/>
</dbReference>
<dbReference type="InterPro" id="IPR036188">
    <property type="entry name" value="FAD/NAD-bd_sf"/>
</dbReference>
<keyword evidence="8" id="KW-1185">Reference proteome</keyword>
<dbReference type="PRINTS" id="PR00420">
    <property type="entry name" value="RNGMNOXGNASE"/>
</dbReference>
<keyword evidence="5 7" id="KW-0503">Monooxygenase</keyword>
<keyword evidence="4" id="KW-0560">Oxidoreductase</keyword>
<accession>A0A2V1DUU4</accession>
<dbReference type="OrthoDB" id="47494at2759"/>
<evidence type="ECO:0000259" key="6">
    <source>
        <dbReference type="Pfam" id="PF01494"/>
    </source>
</evidence>
<dbReference type="GO" id="GO:0004497">
    <property type="term" value="F:monooxygenase activity"/>
    <property type="evidence" value="ECO:0007669"/>
    <property type="project" value="UniProtKB-KW"/>
</dbReference>
<dbReference type="PANTHER" id="PTHR47178:SF6">
    <property type="entry name" value="FAD-BINDING DOMAIN-CONTAINING PROTEIN"/>
    <property type="match status" value="1"/>
</dbReference>